<dbReference type="EMBL" id="BOPV01000001">
    <property type="protein sequence ID" value="GIL38032.1"/>
    <property type="molecule type" value="Genomic_DNA"/>
</dbReference>
<sequence length="101" mass="11445">MPSENRQQGLFAARATLPQEEGFRSWLAEQGTKGRVVSDVCSRVRRTMRYVRVAEAEDGDALWSELLKNKEFRALSGAVQSQLKRAGLLYVKFLRGTRGEQ</sequence>
<protein>
    <submittedName>
        <fullName evidence="1">Uncharacterized protein</fullName>
    </submittedName>
</protein>
<dbReference type="Proteomes" id="UP000681075">
    <property type="component" value="Unassembled WGS sequence"/>
</dbReference>
<dbReference type="AlphaFoldDB" id="A0A8S8X832"/>
<proteinExistence type="predicted"/>
<evidence type="ECO:0000313" key="2">
    <source>
        <dbReference type="Proteomes" id="UP000681075"/>
    </source>
</evidence>
<reference evidence="1" key="1">
    <citation type="submission" date="2021-02" db="EMBL/GenBank/DDBJ databases">
        <title>Genome sequence of Rhodospirillales sp. strain TMPK1 isolated from soil.</title>
        <authorList>
            <person name="Nakai R."/>
            <person name="Kusada H."/>
            <person name="Tamaki H."/>
        </authorList>
    </citation>
    <scope>NUCLEOTIDE SEQUENCE</scope>
    <source>
        <strain evidence="1">TMPK1</strain>
    </source>
</reference>
<gene>
    <name evidence="1" type="ORF">TMPK1_02690</name>
</gene>
<comment type="caution">
    <text evidence="1">The sequence shown here is derived from an EMBL/GenBank/DDBJ whole genome shotgun (WGS) entry which is preliminary data.</text>
</comment>
<keyword evidence="2" id="KW-1185">Reference proteome</keyword>
<organism evidence="1 2">
    <name type="scientific">Roseiterribacter gracilis</name>
    <dbReference type="NCBI Taxonomy" id="2812848"/>
    <lineage>
        <taxon>Bacteria</taxon>
        <taxon>Pseudomonadati</taxon>
        <taxon>Pseudomonadota</taxon>
        <taxon>Alphaproteobacteria</taxon>
        <taxon>Rhodospirillales</taxon>
        <taxon>Roseiterribacteraceae</taxon>
        <taxon>Roseiterribacter</taxon>
    </lineage>
</organism>
<evidence type="ECO:0000313" key="1">
    <source>
        <dbReference type="EMBL" id="GIL38032.1"/>
    </source>
</evidence>
<accession>A0A8S8X832</accession>
<name>A0A8S8X832_9PROT</name>